<evidence type="ECO:0000256" key="4">
    <source>
        <dbReference type="ARBA" id="ARBA00023016"/>
    </source>
</evidence>
<evidence type="ECO:0000256" key="5">
    <source>
        <dbReference type="ARBA" id="ARBA00023204"/>
    </source>
</evidence>
<dbReference type="GO" id="GO:0019172">
    <property type="term" value="F:glyoxalase III activity"/>
    <property type="evidence" value="ECO:0007669"/>
    <property type="project" value="TreeGrafter"/>
</dbReference>
<keyword evidence="5" id="KW-0234">DNA repair</keyword>
<reference evidence="7 8" key="1">
    <citation type="submission" date="2019-03" db="EMBL/GenBank/DDBJ databases">
        <title>The complete genome sequence of Swingsia_sp. F3b2 LMG30590(T).</title>
        <authorList>
            <person name="Chua K.-O."/>
            <person name="Chan K.-G."/>
            <person name="See-Too W.-S."/>
        </authorList>
    </citation>
    <scope>NUCLEOTIDE SEQUENCE [LARGE SCALE GENOMIC DNA]</scope>
    <source>
        <strain evidence="7 8">F3b2</strain>
    </source>
</reference>
<name>A0A4Y6UAW1_9PROT</name>
<dbReference type="GO" id="GO:0006281">
    <property type="term" value="P:DNA repair"/>
    <property type="evidence" value="ECO:0007669"/>
    <property type="project" value="UniProtKB-KW"/>
</dbReference>
<dbReference type="GO" id="GO:0036524">
    <property type="term" value="F:protein deglycase activity"/>
    <property type="evidence" value="ECO:0007669"/>
    <property type="project" value="InterPro"/>
</dbReference>
<evidence type="ECO:0000259" key="6">
    <source>
        <dbReference type="Pfam" id="PF01965"/>
    </source>
</evidence>
<dbReference type="KEGG" id="swf:E3E12_02545"/>
<dbReference type="InterPro" id="IPR002818">
    <property type="entry name" value="DJ-1/PfpI"/>
</dbReference>
<evidence type="ECO:0000256" key="3">
    <source>
        <dbReference type="ARBA" id="ARBA00022801"/>
    </source>
</evidence>
<dbReference type="InterPro" id="IPR050325">
    <property type="entry name" value="Prot/Nucl_acid_deglycase"/>
</dbReference>
<protein>
    <submittedName>
        <fullName evidence="7">Protein deglycase HchA</fullName>
    </submittedName>
</protein>
<dbReference type="OrthoDB" id="9792284at2"/>
<keyword evidence="3" id="KW-0378">Hydrolase</keyword>
<dbReference type="AlphaFoldDB" id="A0A4Y6UAW1"/>
<dbReference type="EMBL" id="CP038231">
    <property type="protein sequence ID" value="QDH13265.1"/>
    <property type="molecule type" value="Genomic_DNA"/>
</dbReference>
<dbReference type="InterPro" id="IPR029062">
    <property type="entry name" value="Class_I_gatase-like"/>
</dbReference>
<dbReference type="Proteomes" id="UP000318709">
    <property type="component" value="Chromosome"/>
</dbReference>
<dbReference type="PANTHER" id="PTHR48094:SF20">
    <property type="entry name" value="PROTEIN_NUCLEIC ACID DEGLYCASE 1"/>
    <property type="match status" value="1"/>
</dbReference>
<dbReference type="InterPro" id="IPR017283">
    <property type="entry name" value="HchA"/>
</dbReference>
<dbReference type="PIRSF" id="PIRSF037798">
    <property type="entry name" value="Chaperone_HchA"/>
    <property type="match status" value="1"/>
</dbReference>
<dbReference type="Pfam" id="PF01965">
    <property type="entry name" value="DJ-1_PfpI"/>
    <property type="match status" value="1"/>
</dbReference>
<evidence type="ECO:0000313" key="8">
    <source>
        <dbReference type="Proteomes" id="UP000318709"/>
    </source>
</evidence>
<evidence type="ECO:0000256" key="2">
    <source>
        <dbReference type="ARBA" id="ARBA00022763"/>
    </source>
</evidence>
<keyword evidence="2" id="KW-0227">DNA damage</keyword>
<keyword evidence="4" id="KW-0346">Stress response</keyword>
<dbReference type="GO" id="GO:0019243">
    <property type="term" value="P:methylglyoxal catabolic process to D-lactate via S-lactoyl-glutathione"/>
    <property type="evidence" value="ECO:0007669"/>
    <property type="project" value="TreeGrafter"/>
</dbReference>
<accession>A0A4Y6UAW1</accession>
<evidence type="ECO:0000256" key="1">
    <source>
        <dbReference type="ARBA" id="ARBA00022490"/>
    </source>
</evidence>
<dbReference type="Gene3D" id="3.40.50.880">
    <property type="match status" value="1"/>
</dbReference>
<organism evidence="7 8">
    <name type="scientific">Formicincola oecophyllae</name>
    <dbReference type="NCBI Taxonomy" id="2558361"/>
    <lineage>
        <taxon>Bacteria</taxon>
        <taxon>Pseudomonadati</taxon>
        <taxon>Pseudomonadota</taxon>
        <taxon>Alphaproteobacteria</taxon>
        <taxon>Acetobacterales</taxon>
        <taxon>Acetobacteraceae</taxon>
        <taxon>Formicincola</taxon>
    </lineage>
</organism>
<dbReference type="PANTHER" id="PTHR48094">
    <property type="entry name" value="PROTEIN/NUCLEIC ACID DEGLYCASE DJ-1-RELATED"/>
    <property type="match status" value="1"/>
</dbReference>
<keyword evidence="1" id="KW-0963">Cytoplasm</keyword>
<dbReference type="SUPFAM" id="SSF52317">
    <property type="entry name" value="Class I glutamine amidotransferase-like"/>
    <property type="match status" value="1"/>
</dbReference>
<dbReference type="GO" id="GO:0005737">
    <property type="term" value="C:cytoplasm"/>
    <property type="evidence" value="ECO:0007669"/>
    <property type="project" value="TreeGrafter"/>
</dbReference>
<feature type="domain" description="DJ-1/PfpI" evidence="6">
    <location>
        <begin position="78"/>
        <end position="201"/>
    </location>
</feature>
<keyword evidence="8" id="KW-1185">Reference proteome</keyword>
<proteinExistence type="predicted"/>
<evidence type="ECO:0000313" key="7">
    <source>
        <dbReference type="EMBL" id="QDH13265.1"/>
    </source>
</evidence>
<dbReference type="RefSeq" id="WP_141442926.1">
    <property type="nucleotide sequence ID" value="NZ_CP038231.1"/>
</dbReference>
<sequence length="312" mass="33458">MSDANTLSKAPVPDRAERDAFFPSPFSLSEFTAPTTGAAQPHYSNPYKGPLKVLMIGTQERYLPVTQGRYFSTGNHPVETLLPIAHFLAAGFDVDVATVSGDHVKFENWAFPEQDPVVKGAYDHLKARFENPLDLRKVVRDGGLEKGSYAALFVPGGHGALNDLPLSRDVGTLMVEALKRDRFVVTLCHGPGSLLSAAVAQTPEESPVLAPALNFANPEMIQGLAPNPFKGYETCVFPDAIDNGILPEIGYLPAPMRWLAGDALAQAGLKVLPSPKLGRVHRDRHLLTGDSPLAAEKLGELAAATLLEAYGA</sequence>
<gene>
    <name evidence="7" type="ORF">E3E12_02545</name>
</gene>